<comment type="caution">
    <text evidence="1">The sequence shown here is derived from an EMBL/GenBank/DDBJ whole genome shotgun (WGS) entry which is preliminary data.</text>
</comment>
<dbReference type="Gene3D" id="2.60.40.10">
    <property type="entry name" value="Immunoglobulins"/>
    <property type="match status" value="1"/>
</dbReference>
<organism evidence="1 2">
    <name type="scientific">Scytonema hofmannii FACHB-248</name>
    <dbReference type="NCBI Taxonomy" id="1842502"/>
    <lineage>
        <taxon>Bacteria</taxon>
        <taxon>Bacillati</taxon>
        <taxon>Cyanobacteriota</taxon>
        <taxon>Cyanophyceae</taxon>
        <taxon>Nostocales</taxon>
        <taxon>Scytonemataceae</taxon>
        <taxon>Scytonema</taxon>
    </lineage>
</organism>
<gene>
    <name evidence="1" type="ORF">H6G81_01455</name>
</gene>
<dbReference type="InterPro" id="IPR013783">
    <property type="entry name" value="Ig-like_fold"/>
</dbReference>
<dbReference type="EMBL" id="JACJTA010000002">
    <property type="protein sequence ID" value="MBD2603221.1"/>
    <property type="molecule type" value="Genomic_DNA"/>
</dbReference>
<dbReference type="InterPro" id="IPR047589">
    <property type="entry name" value="DUF11_rpt"/>
</dbReference>
<proteinExistence type="predicted"/>
<evidence type="ECO:0008006" key="3">
    <source>
        <dbReference type="Google" id="ProtNLM"/>
    </source>
</evidence>
<dbReference type="SUPFAM" id="SSF117074">
    <property type="entry name" value="Hypothetical protein PA1324"/>
    <property type="match status" value="1"/>
</dbReference>
<keyword evidence="2" id="KW-1185">Reference proteome</keyword>
<name>A0ABR8GIM6_9CYAN</name>
<protein>
    <recommendedName>
        <fullName evidence="3">SD-repeat containing protein B domain-containing protein</fullName>
    </recommendedName>
</protein>
<evidence type="ECO:0000313" key="2">
    <source>
        <dbReference type="Proteomes" id="UP000660380"/>
    </source>
</evidence>
<dbReference type="NCBIfam" id="TIGR01451">
    <property type="entry name" value="B_ant_repeat"/>
    <property type="match status" value="1"/>
</dbReference>
<sequence length="661" mass="69583">MLPHDPLTGAGHNDFIIQITGGVPTGYTATTATRQTVDLSSATQTITTVDFGYKPPTYTVSGTLYKDNNSNNTNDSEPALAANVTVTLYNDANANNTIDVGEQVGSPVVTNASGQYSFATVPAGTYKIKVDTADTDIPAGYTLGTANDITATVAIANVTGKDFGFDIAPGFCNLGDGTPDVAIANYISSEVTNNLTATRSLTDTLDDAWRTATGGLSSGTVTPWFGTANTLGSVSNFTYLDPATSSSVNATVELVQVNISGLTNCAGISNTTSSTPLLSTGAALQDISPRPTSLYNSANQPAFWNQTIVSGNDNSRFAARFTFDKPVKSFGAWFGDLETRTANGTPAILRLLDASGNRIGNDIPIQPTNLYDGTPPDPEAVNQSQCGSSATNIGCGNSSTRWVSFVDNNSIPRISQVLVIVGDDDFNDNGDTEILSFIGANILPAVASNPNVLLVKRITSINNSTTTRSGDNLAVYKDEVSNPYDDNQITVTSPNPPTTPADTDKWVDADNNGEPDLIGGINGGNVRPGDEIEYTIYYLSTGDTTANNVLICDRIPENATFIPTAFNSFPTKNTTGLPTGDRGIIWQNNNVTESLTNISDDDTAEYLSPGVDPMIKYPGIKCDGTNTNGVVVVKLGNLPNAITPGTPTSSYGFIRFQGRIK</sequence>
<dbReference type="Proteomes" id="UP000660380">
    <property type="component" value="Unassembled WGS sequence"/>
</dbReference>
<reference evidence="1 2" key="1">
    <citation type="journal article" date="2020" name="ISME J.">
        <title>Comparative genomics reveals insights into cyanobacterial evolution and habitat adaptation.</title>
        <authorList>
            <person name="Chen M.Y."/>
            <person name="Teng W.K."/>
            <person name="Zhao L."/>
            <person name="Hu C.X."/>
            <person name="Zhou Y.K."/>
            <person name="Han B.P."/>
            <person name="Song L.R."/>
            <person name="Shu W.S."/>
        </authorList>
    </citation>
    <scope>NUCLEOTIDE SEQUENCE [LARGE SCALE GENOMIC DNA]</scope>
    <source>
        <strain evidence="1 2">FACHB-248</strain>
    </source>
</reference>
<accession>A0ABR8GIM6</accession>
<evidence type="ECO:0000313" key="1">
    <source>
        <dbReference type="EMBL" id="MBD2603221.1"/>
    </source>
</evidence>